<proteinExistence type="predicted"/>
<evidence type="ECO:0000313" key="2">
    <source>
        <dbReference type="EMBL" id="RBO91278.1"/>
    </source>
</evidence>
<organism evidence="2 3">
    <name type="scientific">Paraliobacillus ryukyuensis</name>
    <dbReference type="NCBI Taxonomy" id="200904"/>
    <lineage>
        <taxon>Bacteria</taxon>
        <taxon>Bacillati</taxon>
        <taxon>Bacillota</taxon>
        <taxon>Bacilli</taxon>
        <taxon>Bacillales</taxon>
        <taxon>Bacillaceae</taxon>
        <taxon>Paraliobacillus</taxon>
    </lineage>
</organism>
<feature type="transmembrane region" description="Helical" evidence="1">
    <location>
        <begin position="7"/>
        <end position="27"/>
    </location>
</feature>
<protein>
    <submittedName>
        <fullName evidence="2">Uncharacterized protein</fullName>
    </submittedName>
</protein>
<evidence type="ECO:0000313" key="3">
    <source>
        <dbReference type="Proteomes" id="UP000252254"/>
    </source>
</evidence>
<reference evidence="2 3" key="1">
    <citation type="submission" date="2018-06" db="EMBL/GenBank/DDBJ databases">
        <title>Genomic Encyclopedia of Type Strains, Phase IV (KMG-IV): sequencing the most valuable type-strain genomes for metagenomic binning, comparative biology and taxonomic classification.</title>
        <authorList>
            <person name="Goeker M."/>
        </authorList>
    </citation>
    <scope>NUCLEOTIDE SEQUENCE [LARGE SCALE GENOMIC DNA]</scope>
    <source>
        <strain evidence="2 3">DSM 15140</strain>
    </source>
</reference>
<sequence length="29" mass="3306">MSEKKQRIIFIVAFIASLAFMYSAILINS</sequence>
<keyword evidence="1" id="KW-1133">Transmembrane helix</keyword>
<keyword evidence="1" id="KW-0812">Transmembrane</keyword>
<dbReference type="AlphaFoldDB" id="A0A366DPZ8"/>
<evidence type="ECO:0000256" key="1">
    <source>
        <dbReference type="SAM" id="Phobius"/>
    </source>
</evidence>
<keyword evidence="1" id="KW-0472">Membrane</keyword>
<dbReference type="Proteomes" id="UP000252254">
    <property type="component" value="Unassembled WGS sequence"/>
</dbReference>
<comment type="caution">
    <text evidence="2">The sequence shown here is derived from an EMBL/GenBank/DDBJ whole genome shotgun (WGS) entry which is preliminary data.</text>
</comment>
<name>A0A366DPZ8_9BACI</name>
<gene>
    <name evidence="2" type="ORF">DES48_1193</name>
</gene>
<accession>A0A366DPZ8</accession>
<dbReference type="EMBL" id="QNRI01000019">
    <property type="protein sequence ID" value="RBO91278.1"/>
    <property type="molecule type" value="Genomic_DNA"/>
</dbReference>
<keyword evidence="3" id="KW-1185">Reference proteome</keyword>